<name>F0WLX6_9STRA</name>
<reference evidence="2" key="1">
    <citation type="journal article" date="2011" name="PLoS Biol.">
        <title>Gene gain and loss during evolution of obligate parasitism in the white rust pathogen of Arabidopsis thaliana.</title>
        <authorList>
            <person name="Kemen E."/>
            <person name="Gardiner A."/>
            <person name="Schultz-Larsen T."/>
            <person name="Kemen A.C."/>
            <person name="Balmuth A.L."/>
            <person name="Robert-Seilaniantz A."/>
            <person name="Bailey K."/>
            <person name="Holub E."/>
            <person name="Studholme D.J."/>
            <person name="Maclean D."/>
            <person name="Jones J.D."/>
        </authorList>
    </citation>
    <scope>NUCLEOTIDE SEQUENCE</scope>
</reference>
<protein>
    <submittedName>
        <fullName evidence="2">Uncharacterized protein AlNc14C149G7489</fullName>
    </submittedName>
</protein>
<dbReference type="GO" id="GO:0003677">
    <property type="term" value="F:DNA binding"/>
    <property type="evidence" value="ECO:0007669"/>
    <property type="project" value="InterPro"/>
</dbReference>
<organism evidence="2">
    <name type="scientific">Albugo laibachii Nc14</name>
    <dbReference type="NCBI Taxonomy" id="890382"/>
    <lineage>
        <taxon>Eukaryota</taxon>
        <taxon>Sar</taxon>
        <taxon>Stramenopiles</taxon>
        <taxon>Oomycota</taxon>
        <taxon>Peronosporomycetes</taxon>
        <taxon>Albuginales</taxon>
        <taxon>Albuginaceae</taxon>
        <taxon>Albugo</taxon>
    </lineage>
</organism>
<evidence type="ECO:0000259" key="1">
    <source>
        <dbReference type="Pfam" id="PF11427"/>
    </source>
</evidence>
<proteinExistence type="predicted"/>
<reference evidence="2" key="2">
    <citation type="submission" date="2011-02" db="EMBL/GenBank/DDBJ databases">
        <authorList>
            <person name="MacLean D."/>
        </authorList>
    </citation>
    <scope>NUCLEOTIDE SEQUENCE</scope>
</reference>
<gene>
    <name evidence="2" type="primary">AlNc14C149G7489</name>
    <name evidence="2" type="ORF">ALNC14_084460</name>
</gene>
<dbReference type="SUPFAM" id="SSF46689">
    <property type="entry name" value="Homeodomain-like"/>
    <property type="match status" value="1"/>
</dbReference>
<dbReference type="Gene3D" id="3.30.420.10">
    <property type="entry name" value="Ribonuclease H-like superfamily/Ribonuclease H"/>
    <property type="match status" value="1"/>
</dbReference>
<accession>F0WLX6</accession>
<dbReference type="HOGENOM" id="CLU_033666_10_0_1"/>
<dbReference type="AlphaFoldDB" id="F0WLX6"/>
<dbReference type="InterPro" id="IPR036397">
    <property type="entry name" value="RNaseH_sf"/>
</dbReference>
<sequence length="180" mass="20506">MPRGPALSDFEKGQVSTIHAAGTSQRVIARIIGRSKTVVNAYLRNPEGYNTMRRLDRRSSLTPATVRRIVRAAQTGQYSSSEIVRTLNFTVSACSVRNVLAREDTLRYVKRKSISMPAKAHKLSRLEWAREFVTFGEKWESVTFSDEKKFNLDGPDGLQYYWHDLRHEEKVFSNRQPGGG</sequence>
<dbReference type="EMBL" id="FR824194">
    <property type="protein sequence ID" value="CCA22303.1"/>
    <property type="molecule type" value="Genomic_DNA"/>
</dbReference>
<feature type="domain" description="Tc3 transposase DNA binding" evidence="1">
    <location>
        <begin position="3"/>
        <end position="51"/>
    </location>
</feature>
<dbReference type="Gene3D" id="1.10.10.60">
    <property type="entry name" value="Homeodomain-like"/>
    <property type="match status" value="1"/>
</dbReference>
<dbReference type="InterPro" id="IPR025898">
    <property type="entry name" value="Tc3_transposase_DNA-bd_dom"/>
</dbReference>
<evidence type="ECO:0000313" key="2">
    <source>
        <dbReference type="EMBL" id="CCA22303.1"/>
    </source>
</evidence>
<dbReference type="Pfam" id="PF11427">
    <property type="entry name" value="HTH_Tnp_Tc3_1"/>
    <property type="match status" value="1"/>
</dbReference>
<dbReference type="InterPro" id="IPR009057">
    <property type="entry name" value="Homeodomain-like_sf"/>
</dbReference>